<evidence type="ECO:0000313" key="16">
    <source>
        <dbReference type="EMBL" id="KFM56762.1"/>
    </source>
</evidence>
<dbReference type="FunFam" id="3.90.70.10:FF:000119">
    <property type="entry name" value="Ubiquitin specific peptidase 36"/>
    <property type="match status" value="1"/>
</dbReference>
<evidence type="ECO:0000256" key="4">
    <source>
        <dbReference type="ARBA" id="ARBA00012759"/>
    </source>
</evidence>
<name>A0A087SV73_STEMI</name>
<keyword evidence="17" id="KW-1185">Reference proteome</keyword>
<evidence type="ECO:0000313" key="17">
    <source>
        <dbReference type="Proteomes" id="UP000054359"/>
    </source>
</evidence>
<feature type="non-terminal residue" evidence="16">
    <location>
        <position position="1096"/>
    </location>
</feature>
<dbReference type="InterPro" id="IPR001394">
    <property type="entry name" value="Peptidase_C19_UCH"/>
</dbReference>
<comment type="subcellular location">
    <subcellularLocation>
        <location evidence="2">Nucleus</location>
        <location evidence="2">Nucleolus</location>
    </subcellularLocation>
</comment>
<proteinExistence type="inferred from homology"/>
<sequence>MNATIAAGINCSSSINEQVANGSRSSILASNVDFSVTGNKSSFCQQGKYFYKAGGREEHFNGQKKTKSIVDQNKNTLVTNSHVIVNGNKEKSDDCIPPPKVQLYTGKIYVEWKQVYKIGAGLNNLGNTCFMNTVIQCLTYCPPLANYLLLDNDHPSKCTITGFCMMCLLQKHMKRAIGKSGDVIKPVDVYPRLKLIAKHFQFGQQEDAHEFLRYVIDHLWRSCLHQNNGIKLDPASKETTVINQIFGGYHRSQVTCLRCREKSNTFDHFMDFILDIKQNVLTLEKALEKFIQPEILEQENAYKCPKCKMKVVAQKRFSVFQAPNVATFQLKRFDYHRTFGGKITKQITYPERLNLRPYMSDPKGDPVWYHLYAVLVHSGPTCNSGHYYCYVKNSNNLWYIMDDQRVHQVSLNQVLNQSAYVLFYIKKGTTEGTSIKKNFENRNSLVKGTISSPNYKRIAEISSVKTTPLKEVQTSVSSPTAKLQVYSFTNINKKISSPNQSKEKISSSIHSSMPVIQEMNKSCVSLHATKKVKQCTTVSKANHYQCGLVPYIEDSSESSDENNSNRPSNTKIAHSQEASISVLGTPKDDGAKQNLKSVTIDKPSPHLDIRRKTIKCALNSKSVPSSPIFTNSISPKVIATGSWTVTDAHEDSPSAGSCSSNNTVNSTSDWHVTSTNTDLPLRKPAHKFCQNESSMISKESGHNSTKKPAESYAHTSGSIMNSPAQKSMGKNSLPCGDKAEFAASSSEISNVHNLKNSASSKCDFRKQPSQNEKPFLESEGKFNRREHDSSFLKRKCNDFTQKVSENSIRASHGENRYSSVSKKAKYTQELTNSPSEKERTISGSVHNLSSNMSKVSQSSSYSASKNDTVHFTKDSYSKINYLQQNGSISCHSDKVLRTSEKAKVGKKLESDCESLSSSESSSSGSLEYEWVEKTKDDIESHQSSSKGKIKTGHDYQKASSSSQILDDRKQNIVSELTKNSSYFYGAEVPTWKGEKHYKNPAMATSTKRKLFDDYDDEFDRGKVRKFKPKDKYHHYYKHNPFQKYAERNHGHLKLNGKFRYGQPHYYKGYDSHNKWKQHQRQDFQKHKKYYRHSFQR</sequence>
<dbReference type="STRING" id="407821.A0A087SV73"/>
<dbReference type="AlphaFoldDB" id="A0A087SV73"/>
<dbReference type="GO" id="GO:0005829">
    <property type="term" value="C:cytosol"/>
    <property type="evidence" value="ECO:0007669"/>
    <property type="project" value="TreeGrafter"/>
</dbReference>
<protein>
    <recommendedName>
        <fullName evidence="9">Ubiquitin carboxyl-terminal hydrolase 36</fullName>
        <ecNumber evidence="4">3.4.19.12</ecNumber>
    </recommendedName>
    <alternativeName>
        <fullName evidence="12">Deubiquitinating enzyme 36</fullName>
    </alternativeName>
    <alternativeName>
        <fullName evidence="11">Protein scrawny</fullName>
    </alternativeName>
    <alternativeName>
        <fullName evidence="10">Ubiquitin thioesterase 36</fullName>
    </alternativeName>
    <alternativeName>
        <fullName evidence="13">Ubiquitin-specific-processing protease 36</fullName>
    </alternativeName>
</protein>
<feature type="compositionally biased region" description="Low complexity" evidence="14">
    <location>
        <begin position="657"/>
        <end position="668"/>
    </location>
</feature>
<evidence type="ECO:0000256" key="8">
    <source>
        <dbReference type="ARBA" id="ARBA00022807"/>
    </source>
</evidence>
<keyword evidence="8" id="KW-0788">Thiol protease</keyword>
<dbReference type="GO" id="GO:0006508">
    <property type="term" value="P:proteolysis"/>
    <property type="evidence" value="ECO:0007669"/>
    <property type="project" value="UniProtKB-KW"/>
</dbReference>
<comment type="similarity">
    <text evidence="3">Belongs to the peptidase C19 family.</text>
</comment>
<evidence type="ECO:0000256" key="10">
    <source>
        <dbReference type="ARBA" id="ARBA00041300"/>
    </source>
</evidence>
<dbReference type="InterPro" id="IPR050164">
    <property type="entry name" value="Peptidase_C19"/>
</dbReference>
<dbReference type="InterPro" id="IPR018200">
    <property type="entry name" value="USP_CS"/>
</dbReference>
<keyword evidence="6" id="KW-0833">Ubl conjugation pathway</keyword>
<dbReference type="InterPro" id="IPR028889">
    <property type="entry name" value="USP"/>
</dbReference>
<evidence type="ECO:0000256" key="6">
    <source>
        <dbReference type="ARBA" id="ARBA00022786"/>
    </source>
</evidence>
<dbReference type="EC" id="3.4.19.12" evidence="4"/>
<dbReference type="GO" id="GO:0016579">
    <property type="term" value="P:protein deubiquitination"/>
    <property type="evidence" value="ECO:0007669"/>
    <property type="project" value="InterPro"/>
</dbReference>
<evidence type="ECO:0000256" key="2">
    <source>
        <dbReference type="ARBA" id="ARBA00004604"/>
    </source>
</evidence>
<feature type="compositionally biased region" description="Polar residues" evidence="14">
    <location>
        <begin position="669"/>
        <end position="678"/>
    </location>
</feature>
<gene>
    <name evidence="16" type="ORF">X975_09409</name>
</gene>
<evidence type="ECO:0000256" key="3">
    <source>
        <dbReference type="ARBA" id="ARBA00009085"/>
    </source>
</evidence>
<dbReference type="PANTHER" id="PTHR24006">
    <property type="entry name" value="UBIQUITIN CARBOXYL-TERMINAL HYDROLASE"/>
    <property type="match status" value="1"/>
</dbReference>
<evidence type="ECO:0000256" key="12">
    <source>
        <dbReference type="ARBA" id="ARBA00042420"/>
    </source>
</evidence>
<dbReference type="Pfam" id="PF00443">
    <property type="entry name" value="UCH"/>
    <property type="match status" value="1"/>
</dbReference>
<feature type="region of interest" description="Disordered" evidence="14">
    <location>
        <begin position="649"/>
        <end position="733"/>
    </location>
</feature>
<evidence type="ECO:0000256" key="14">
    <source>
        <dbReference type="SAM" id="MobiDB-lite"/>
    </source>
</evidence>
<feature type="compositionally biased region" description="Polar residues" evidence="14">
    <location>
        <begin position="713"/>
        <end position="730"/>
    </location>
</feature>
<dbReference type="Proteomes" id="UP000054359">
    <property type="component" value="Unassembled WGS sequence"/>
</dbReference>
<dbReference type="Gene3D" id="3.90.70.10">
    <property type="entry name" value="Cysteine proteinases"/>
    <property type="match status" value="1"/>
</dbReference>
<evidence type="ECO:0000256" key="1">
    <source>
        <dbReference type="ARBA" id="ARBA00000707"/>
    </source>
</evidence>
<keyword evidence="7 16" id="KW-0378">Hydrolase</keyword>
<dbReference type="EMBL" id="KK112119">
    <property type="protein sequence ID" value="KFM56762.1"/>
    <property type="molecule type" value="Genomic_DNA"/>
</dbReference>
<keyword evidence="5" id="KW-0645">Protease</keyword>
<comment type="catalytic activity">
    <reaction evidence="1">
        <text>Thiol-dependent hydrolysis of ester, thioester, amide, peptide and isopeptide bonds formed by the C-terminal Gly of ubiquitin (a 76-residue protein attached to proteins as an intracellular targeting signal).</text>
        <dbReference type="EC" id="3.4.19.12"/>
    </reaction>
</comment>
<dbReference type="OMA" id="WHVTSTN"/>
<dbReference type="GO" id="GO:0004843">
    <property type="term" value="F:cysteine-type deubiquitinase activity"/>
    <property type="evidence" value="ECO:0007669"/>
    <property type="project" value="UniProtKB-EC"/>
</dbReference>
<dbReference type="GO" id="GO:0005730">
    <property type="term" value="C:nucleolus"/>
    <property type="evidence" value="ECO:0007669"/>
    <property type="project" value="UniProtKB-SubCell"/>
</dbReference>
<dbReference type="GO" id="GO:0042981">
    <property type="term" value="P:regulation of apoptotic process"/>
    <property type="evidence" value="ECO:0007669"/>
    <property type="project" value="TreeGrafter"/>
</dbReference>
<feature type="region of interest" description="Disordered" evidence="14">
    <location>
        <begin position="937"/>
        <end position="963"/>
    </location>
</feature>
<feature type="compositionally biased region" description="Low complexity" evidence="14">
    <location>
        <begin position="913"/>
        <end position="922"/>
    </location>
</feature>
<dbReference type="PANTHER" id="PTHR24006:SF758">
    <property type="entry name" value="UBIQUITIN CARBOXYL-TERMINAL HYDROLASE 36"/>
    <property type="match status" value="1"/>
</dbReference>
<dbReference type="PROSITE" id="PS00973">
    <property type="entry name" value="USP_2"/>
    <property type="match status" value="1"/>
</dbReference>
<evidence type="ECO:0000256" key="13">
    <source>
        <dbReference type="ARBA" id="ARBA00043009"/>
    </source>
</evidence>
<feature type="domain" description="USP" evidence="15">
    <location>
        <begin position="120"/>
        <end position="427"/>
    </location>
</feature>
<feature type="region of interest" description="Disordered" evidence="14">
    <location>
        <begin position="900"/>
        <end position="922"/>
    </location>
</feature>
<feature type="compositionally biased region" description="Basic and acidic residues" evidence="14">
    <location>
        <begin position="900"/>
        <end position="910"/>
    </location>
</feature>
<dbReference type="OrthoDB" id="420187at2759"/>
<dbReference type="CDD" id="cd02661">
    <property type="entry name" value="Peptidase_C19E"/>
    <property type="match status" value="1"/>
</dbReference>
<feature type="compositionally biased region" description="Basic and acidic residues" evidence="14">
    <location>
        <begin position="774"/>
        <end position="789"/>
    </location>
</feature>
<feature type="region of interest" description="Disordered" evidence="14">
    <location>
        <begin position="757"/>
        <end position="789"/>
    </location>
</feature>
<evidence type="ECO:0000256" key="5">
    <source>
        <dbReference type="ARBA" id="ARBA00022670"/>
    </source>
</evidence>
<organism evidence="16 17">
    <name type="scientific">Stegodyphus mimosarum</name>
    <name type="common">African social velvet spider</name>
    <dbReference type="NCBI Taxonomy" id="407821"/>
    <lineage>
        <taxon>Eukaryota</taxon>
        <taxon>Metazoa</taxon>
        <taxon>Ecdysozoa</taxon>
        <taxon>Arthropoda</taxon>
        <taxon>Chelicerata</taxon>
        <taxon>Arachnida</taxon>
        <taxon>Araneae</taxon>
        <taxon>Araneomorphae</taxon>
        <taxon>Entelegynae</taxon>
        <taxon>Eresoidea</taxon>
        <taxon>Eresidae</taxon>
        <taxon>Stegodyphus</taxon>
    </lineage>
</organism>
<dbReference type="InterPro" id="IPR038765">
    <property type="entry name" value="Papain-like_cys_pep_sf"/>
</dbReference>
<evidence type="ECO:0000259" key="15">
    <source>
        <dbReference type="PROSITE" id="PS50235"/>
    </source>
</evidence>
<reference evidence="16 17" key="1">
    <citation type="submission" date="2013-11" db="EMBL/GenBank/DDBJ databases">
        <title>Genome sequencing of Stegodyphus mimosarum.</title>
        <authorList>
            <person name="Bechsgaard J."/>
        </authorList>
    </citation>
    <scope>NUCLEOTIDE SEQUENCE [LARGE SCALE GENOMIC DNA]</scope>
</reference>
<evidence type="ECO:0000256" key="7">
    <source>
        <dbReference type="ARBA" id="ARBA00022801"/>
    </source>
</evidence>
<feature type="region of interest" description="Disordered" evidence="14">
    <location>
        <begin position="807"/>
        <end position="840"/>
    </location>
</feature>
<evidence type="ECO:0000256" key="11">
    <source>
        <dbReference type="ARBA" id="ARBA00042154"/>
    </source>
</evidence>
<dbReference type="PROSITE" id="PS50235">
    <property type="entry name" value="USP_3"/>
    <property type="match status" value="1"/>
</dbReference>
<dbReference type="SUPFAM" id="SSF54001">
    <property type="entry name" value="Cysteine proteinases"/>
    <property type="match status" value="1"/>
</dbReference>
<feature type="compositionally biased region" description="Polar residues" evidence="14">
    <location>
        <begin position="566"/>
        <end position="576"/>
    </location>
</feature>
<feature type="region of interest" description="Disordered" evidence="14">
    <location>
        <begin position="554"/>
        <end position="576"/>
    </location>
</feature>
<evidence type="ECO:0000256" key="9">
    <source>
        <dbReference type="ARBA" id="ARBA00039432"/>
    </source>
</evidence>
<accession>A0A087SV73</accession>